<evidence type="ECO:0000313" key="2">
    <source>
        <dbReference type="Proteomes" id="UP000243688"/>
    </source>
</evidence>
<evidence type="ECO:0000313" key="1">
    <source>
        <dbReference type="EMBL" id="PDO11786.1"/>
    </source>
</evidence>
<proteinExistence type="predicted"/>
<dbReference type="InterPro" id="IPR007325">
    <property type="entry name" value="KFase/CYL"/>
</dbReference>
<reference evidence="1 2" key="1">
    <citation type="submission" date="2016-12" db="EMBL/GenBank/DDBJ databases">
        <title>Candidatus Reconcilibacillus cellulovorans genome.</title>
        <authorList>
            <person name="Kolinko S."/>
            <person name="Wu Y.-W."/>
            <person name="Tachea F."/>
            <person name="Denzel E."/>
            <person name="Hiras J."/>
            <person name="Baecker N."/>
            <person name="Chan L.J."/>
            <person name="Eichorst S.A."/>
            <person name="Frey D."/>
            <person name="Adams P.D."/>
            <person name="Pray T."/>
            <person name="Tanjore D."/>
            <person name="Petzold C.J."/>
            <person name="Gladden J.M."/>
            <person name="Simmons B.A."/>
            <person name="Singer S.W."/>
        </authorList>
    </citation>
    <scope>NUCLEOTIDE SEQUENCE [LARGE SCALE GENOMIC DNA]</scope>
    <source>
        <strain evidence="1">JTherm</strain>
    </source>
</reference>
<dbReference type="SUPFAM" id="SSF102198">
    <property type="entry name" value="Putative cyclase"/>
    <property type="match status" value="1"/>
</dbReference>
<dbReference type="GO" id="GO:0019441">
    <property type="term" value="P:L-tryptophan catabolic process to kynurenine"/>
    <property type="evidence" value="ECO:0007669"/>
    <property type="project" value="InterPro"/>
</dbReference>
<dbReference type="EMBL" id="MOXJ01000001">
    <property type="protein sequence ID" value="PDO11786.1"/>
    <property type="molecule type" value="Genomic_DNA"/>
</dbReference>
<name>A0A2A6E4M6_9BACL</name>
<gene>
    <name evidence="1" type="ORF">BLM47_00435</name>
</gene>
<dbReference type="InterPro" id="IPR037175">
    <property type="entry name" value="KFase_sf"/>
</dbReference>
<organism evidence="1 2">
    <name type="scientific">Candidatus Reconcilbacillus cellulovorans</name>
    <dbReference type="NCBI Taxonomy" id="1906605"/>
    <lineage>
        <taxon>Bacteria</taxon>
        <taxon>Bacillati</taxon>
        <taxon>Bacillota</taxon>
        <taxon>Bacilli</taxon>
        <taxon>Bacillales</taxon>
        <taxon>Paenibacillaceae</taxon>
        <taxon>Candidatus Reconcilbacillus</taxon>
    </lineage>
</organism>
<comment type="caution">
    <text evidence="1">The sequence shown here is derived from an EMBL/GenBank/DDBJ whole genome shotgun (WGS) entry which is preliminary data.</text>
</comment>
<dbReference type="AlphaFoldDB" id="A0A2A6E4M6"/>
<dbReference type="Pfam" id="PF04199">
    <property type="entry name" value="Cyclase"/>
    <property type="match status" value="1"/>
</dbReference>
<protein>
    <recommendedName>
        <fullName evidence="3">Cyclase</fullName>
    </recommendedName>
</protein>
<accession>A0A2A6E4M6</accession>
<dbReference type="Gene3D" id="3.50.30.50">
    <property type="entry name" value="Putative cyclase"/>
    <property type="match status" value="1"/>
</dbReference>
<dbReference type="GO" id="GO:0004061">
    <property type="term" value="F:arylformamidase activity"/>
    <property type="evidence" value="ECO:0007669"/>
    <property type="project" value="InterPro"/>
</dbReference>
<sequence length="218" mass="24493">MLDLSQPLYHNCPVLPDFDPPKFDYILIGPRDGWKLERVTMNLHTGTHVDAPSHLADFTVNLDDVAIERFQGEAIYVPLAHKRPSEPITRADLEPYGDRLTDRCVVLLYTGWGEKRAWTREWIYESPYLSNEGARYLAEKRVRGVGIDHFSIGGTGAENEETHRILLGAGIWVAEGLSLDKPELAEGEWTVMALPILVREASGAPARVVAFQWGEDGR</sequence>
<dbReference type="PANTHER" id="PTHR31118">
    <property type="entry name" value="CYCLASE-LIKE PROTEIN 2"/>
    <property type="match status" value="1"/>
</dbReference>
<dbReference type="Proteomes" id="UP000243688">
    <property type="component" value="Unassembled WGS sequence"/>
</dbReference>
<evidence type="ECO:0008006" key="3">
    <source>
        <dbReference type="Google" id="ProtNLM"/>
    </source>
</evidence>
<dbReference type="PANTHER" id="PTHR31118:SF32">
    <property type="entry name" value="KYNURENINE FORMAMIDASE"/>
    <property type="match status" value="1"/>
</dbReference>